<proteinExistence type="evidence at transcript level"/>
<protein>
    <submittedName>
        <fullName evidence="1">Uncharacterized protein</fullName>
    </submittedName>
</protein>
<accession>S0B2X6</accession>
<dbReference type="EMBL" id="AK422389">
    <property type="protein sequence ID" value="BAN40871.1"/>
    <property type="molecule type" value="mRNA"/>
</dbReference>
<dbReference type="OMA" id="DLVMHKM"/>
<evidence type="ECO:0000313" key="1">
    <source>
        <dbReference type="EMBL" id="BAN40871.1"/>
    </source>
</evidence>
<sequence>MSDNEDERGCNEFAEMIEQLEKAIDMVETHKKENYAMPKEYYNMFMSEETSDEEKVLSYKGFALFTSTDDEFYKSFVKGKLRNLFPFFEEHFERPFTDWTLMLLKCCFKDKKPSEKIIDGICSTITMTLDEDQHPTKALNESFLLLHKTFVLYPDLVDVIVKSDSFQSGRFVQGLILELIFTDFKESLYSMCLDLLGVLFGRPDTEGCLYINDLNVLLSDVFPALCRATNNVVEVVMNKMCTVLIPILKIGRINPQYEEVQTFDESLQALLDNNTEDVDIVRELQQLSNPLN</sequence>
<name>S0B2X6_ENTIV</name>
<organism evidence="1">
    <name type="scientific">Entamoeba invadens</name>
    <dbReference type="NCBI Taxonomy" id="33085"/>
    <lineage>
        <taxon>Eukaryota</taxon>
        <taxon>Amoebozoa</taxon>
        <taxon>Evosea</taxon>
        <taxon>Archamoebae</taxon>
        <taxon>Mastigamoebida</taxon>
        <taxon>Entamoebidae</taxon>
        <taxon>Entamoeba</taxon>
    </lineage>
</organism>
<reference evidence="1" key="1">
    <citation type="submission" date="2012-06" db="EMBL/GenBank/DDBJ databases">
        <title>Short 5' UTR of Entamoeba genes.</title>
        <authorList>
            <person name="Hiranuka K."/>
            <person name="Kumagai M."/>
            <person name="Wakaguri H."/>
            <person name="Suzuki Y."/>
            <person name="Sugano S."/>
            <person name="Watanabe J."/>
            <person name="Makioka A."/>
        </authorList>
    </citation>
    <scope>NUCLEOTIDE SEQUENCE</scope>
    <source>
        <strain evidence="1">IP1</strain>
    </source>
</reference>
<dbReference type="VEuPathDB" id="AmoebaDB:EIN_176700"/>
<dbReference type="AlphaFoldDB" id="S0B2X6"/>